<gene>
    <name evidence="6" type="ORF">VA596_19670</name>
</gene>
<evidence type="ECO:0000256" key="2">
    <source>
        <dbReference type="ARBA" id="ARBA00022692"/>
    </source>
</evidence>
<dbReference type="Pfam" id="PF20401">
    <property type="entry name" value="Rhomboid_2"/>
    <property type="match status" value="1"/>
</dbReference>
<feature type="transmembrane region" description="Helical" evidence="5">
    <location>
        <begin position="157"/>
        <end position="176"/>
    </location>
</feature>
<evidence type="ECO:0000313" key="7">
    <source>
        <dbReference type="Proteomes" id="UP001304298"/>
    </source>
</evidence>
<evidence type="ECO:0000256" key="4">
    <source>
        <dbReference type="ARBA" id="ARBA00023136"/>
    </source>
</evidence>
<keyword evidence="7" id="KW-1185">Reference proteome</keyword>
<feature type="transmembrane region" description="Helical" evidence="5">
    <location>
        <begin position="123"/>
        <end position="145"/>
    </location>
</feature>
<dbReference type="SUPFAM" id="SSF144091">
    <property type="entry name" value="Rhomboid-like"/>
    <property type="match status" value="1"/>
</dbReference>
<comment type="caution">
    <text evidence="6">The sequence shown here is derived from an EMBL/GenBank/DDBJ whole genome shotgun (WGS) entry which is preliminary data.</text>
</comment>
<keyword evidence="2 5" id="KW-0812">Transmembrane</keyword>
<keyword evidence="3 5" id="KW-1133">Transmembrane helix</keyword>
<evidence type="ECO:0000256" key="1">
    <source>
        <dbReference type="ARBA" id="ARBA00004141"/>
    </source>
</evidence>
<evidence type="ECO:0000313" key="6">
    <source>
        <dbReference type="EMBL" id="MEA5361766.1"/>
    </source>
</evidence>
<protein>
    <submittedName>
        <fullName evidence="6">Rhomboid-like protein</fullName>
    </submittedName>
</protein>
<name>A0ABU5R6D6_9PSEU</name>
<accession>A0ABU5R6D6</accession>
<evidence type="ECO:0000256" key="3">
    <source>
        <dbReference type="ARBA" id="ARBA00022989"/>
    </source>
</evidence>
<dbReference type="EMBL" id="JAYFSI010000004">
    <property type="protein sequence ID" value="MEA5361766.1"/>
    <property type="molecule type" value="Genomic_DNA"/>
</dbReference>
<dbReference type="RefSeq" id="WP_323329206.1">
    <property type="nucleotide sequence ID" value="NZ_JAYFSI010000004.1"/>
</dbReference>
<reference evidence="6 7" key="1">
    <citation type="submission" date="2023-12" db="EMBL/GenBank/DDBJ databases">
        <title>Amycolatopsis sp. V23-08.</title>
        <authorList>
            <person name="Somphong A."/>
        </authorList>
    </citation>
    <scope>NUCLEOTIDE SEQUENCE [LARGE SCALE GENOMIC DNA]</scope>
    <source>
        <strain evidence="6 7">V23-08</strain>
    </source>
</reference>
<dbReference type="Proteomes" id="UP001304298">
    <property type="component" value="Unassembled WGS sequence"/>
</dbReference>
<proteinExistence type="predicted"/>
<feature type="transmembrane region" description="Helical" evidence="5">
    <location>
        <begin position="91"/>
        <end position="111"/>
    </location>
</feature>
<dbReference type="InterPro" id="IPR035952">
    <property type="entry name" value="Rhomboid-like_sf"/>
</dbReference>
<feature type="transmembrane region" description="Helical" evidence="5">
    <location>
        <begin position="183"/>
        <end position="199"/>
    </location>
</feature>
<feature type="transmembrane region" description="Helical" evidence="5">
    <location>
        <begin position="42"/>
        <end position="60"/>
    </location>
</feature>
<dbReference type="InterPro" id="IPR046862">
    <property type="entry name" value="Rhomboid_2"/>
</dbReference>
<evidence type="ECO:0000256" key="5">
    <source>
        <dbReference type="SAM" id="Phobius"/>
    </source>
</evidence>
<comment type="subcellular location">
    <subcellularLocation>
        <location evidence="1">Membrane</location>
        <topology evidence="1">Multi-pass membrane protein</topology>
    </subcellularLocation>
</comment>
<feature type="transmembrane region" description="Helical" evidence="5">
    <location>
        <begin position="205"/>
        <end position="226"/>
    </location>
</feature>
<sequence length="250" mass="27426">MSGEAETMLLKAEPRVLDLAGPARRNWRQFVRFLPNPKRTPFTFGYLVLLLGTTLLLRFADESLTDRLLRLSSTDAHNLWRRPLTSLLTSALWLADEGWLVYVVIFAIAVAPLERRFGARRAVMVFFSGHVLATLVTELPVMGLISAHVLPNSAGHWLDIGVSYGFFTTAGALVFLCRGRARLLALAAMEAFIAVIYVSDDPTTLDSVVTLLGHAAAAHFGLLFWGPRLRRASAGRTLIPAGMQGPESVV</sequence>
<organism evidence="6 7">
    <name type="scientific">Amycolatopsis heterodermiae</name>
    <dbReference type="NCBI Taxonomy" id="3110235"/>
    <lineage>
        <taxon>Bacteria</taxon>
        <taxon>Bacillati</taxon>
        <taxon>Actinomycetota</taxon>
        <taxon>Actinomycetes</taxon>
        <taxon>Pseudonocardiales</taxon>
        <taxon>Pseudonocardiaceae</taxon>
        <taxon>Amycolatopsis</taxon>
    </lineage>
</organism>
<keyword evidence="4 5" id="KW-0472">Membrane</keyword>